<dbReference type="InterPro" id="IPR015422">
    <property type="entry name" value="PyrdxlP-dep_Trfase_small"/>
</dbReference>
<keyword evidence="2" id="KW-0808">Transferase</keyword>
<dbReference type="GeneID" id="97233307"/>
<proteinExistence type="predicted"/>
<dbReference type="PANTHER" id="PTHR43586:SF21">
    <property type="entry name" value="PYRIDOXAL PHOSPHATE (PLP)-DEPENDENT ASPARTATE AMINOTRANSFERASE SUPERFAMILY"/>
    <property type="match status" value="1"/>
</dbReference>
<dbReference type="Proteomes" id="UP000060513">
    <property type="component" value="Chromosome"/>
</dbReference>
<evidence type="ECO:0000313" key="3">
    <source>
        <dbReference type="Proteomes" id="UP000060513"/>
    </source>
</evidence>
<organism evidence="2">
    <name type="scientific">Streptomyces pristinaespiralis</name>
    <dbReference type="NCBI Taxonomy" id="38300"/>
    <lineage>
        <taxon>Bacteria</taxon>
        <taxon>Bacillati</taxon>
        <taxon>Actinomycetota</taxon>
        <taxon>Actinomycetes</taxon>
        <taxon>Kitasatosporales</taxon>
        <taxon>Streptomycetaceae</taxon>
        <taxon>Streptomyces</taxon>
    </lineage>
</organism>
<keyword evidence="2" id="KW-0032">Aminotransferase</keyword>
<dbReference type="KEGG" id="spri:SPRI_5644"/>
<gene>
    <name evidence="2" type="ORF">SPRI_5644</name>
</gene>
<dbReference type="AlphaFoldDB" id="A0A0M4DWH3"/>
<feature type="domain" description="Aminotransferase class V" evidence="1">
    <location>
        <begin position="118"/>
        <end position="345"/>
    </location>
</feature>
<dbReference type="OrthoDB" id="250246at2"/>
<name>A0A0M4DWH3_STRPR</name>
<dbReference type="InterPro" id="IPR015421">
    <property type="entry name" value="PyrdxlP-dep_Trfase_major"/>
</dbReference>
<dbReference type="RefSeq" id="WP_078951305.1">
    <property type="nucleotide sequence ID" value="NZ_CP011340.1"/>
</dbReference>
<accession>A0A0M4DWH3</accession>
<protein>
    <submittedName>
        <fullName evidence="2">Class V aminotransferase</fullName>
    </submittedName>
</protein>
<dbReference type="PANTHER" id="PTHR43586">
    <property type="entry name" value="CYSTEINE DESULFURASE"/>
    <property type="match status" value="1"/>
</dbReference>
<dbReference type="Pfam" id="PF00266">
    <property type="entry name" value="Aminotran_5"/>
    <property type="match status" value="1"/>
</dbReference>
<dbReference type="STRING" id="38300.SPRI_5644"/>
<evidence type="ECO:0000259" key="1">
    <source>
        <dbReference type="Pfam" id="PF00266"/>
    </source>
</evidence>
<reference evidence="2 3" key="1">
    <citation type="submission" date="2015-08" db="EMBL/GenBank/DDBJ databases">
        <title>Genome sequence of the pristinamycin over-producing bacterium Streptomyces pristinaespiralis HCCB10218.</title>
        <authorList>
            <person name="Tian J."/>
            <person name="Yang J."/>
            <person name="Li L."/>
            <person name="Ruan L."/>
            <person name="Wei W."/>
            <person name="Zheng G."/>
            <person name="Wei Z."/>
            <person name="Yang S."/>
            <person name="Ge M."/>
            <person name="Jiang W."/>
            <person name="Lu Y."/>
        </authorList>
    </citation>
    <scope>NUCLEOTIDE SEQUENCE [LARGE SCALE GENOMIC DNA]</scope>
    <source>
        <strain evidence="2 3">HCCB 10218</strain>
    </source>
</reference>
<dbReference type="InterPro" id="IPR015424">
    <property type="entry name" value="PyrdxlP-dep_Trfase"/>
</dbReference>
<evidence type="ECO:0000313" key="2">
    <source>
        <dbReference type="EMBL" id="ALC23950.1"/>
    </source>
</evidence>
<dbReference type="SUPFAM" id="SSF53383">
    <property type="entry name" value="PLP-dependent transferases"/>
    <property type="match status" value="1"/>
</dbReference>
<dbReference type="InterPro" id="IPR000192">
    <property type="entry name" value="Aminotrans_V_dom"/>
</dbReference>
<dbReference type="EMBL" id="CP011340">
    <property type="protein sequence ID" value="ALC23950.1"/>
    <property type="molecule type" value="Genomic_DNA"/>
</dbReference>
<sequence>METQILEPTAGGEFAPTTTYLNTSSCGLLPRRTVRAVAALAQELADGRPGGAGDFSAVTAARESFARLAGVPHERVAVGGSVSVHVGLIAASLPPGSEVLFPEGEYASVITPFTVRGDLKTRFAPLEGLADAVRPGTALVAFSSVQSADGRVADMAAVRAAAAAHGARTLLDASQSAGWQPLAAGDWDYTVTGGFKFLLCPRGVSFLTVTEDAQEALPPLHAGTFAAERLWETTYGPIEETATSARRYDEPPAFLSYHGAEQSLALLEEIGIDAVLAHDTALARLFRAGLVELGHEPVPADSAIVAVPGLGHRARELAGSGILLSERAGNLRASFHLYNSPADVERVLDRLAGRGSAVGGGCGAPADGRAGHPR</sequence>
<dbReference type="GO" id="GO:0008483">
    <property type="term" value="F:transaminase activity"/>
    <property type="evidence" value="ECO:0007669"/>
    <property type="project" value="UniProtKB-KW"/>
</dbReference>
<dbReference type="Gene3D" id="3.90.1150.10">
    <property type="entry name" value="Aspartate Aminotransferase, domain 1"/>
    <property type="match status" value="1"/>
</dbReference>
<dbReference type="Gene3D" id="3.40.640.10">
    <property type="entry name" value="Type I PLP-dependent aspartate aminotransferase-like (Major domain)"/>
    <property type="match status" value="1"/>
</dbReference>
<dbReference type="PATRIC" id="fig|38300.4.peg.5910"/>